<dbReference type="EMBL" id="GAIX01005877">
    <property type="protein sequence ID" value="JAA86683.1"/>
    <property type="molecule type" value="Transcribed_RNA"/>
</dbReference>
<feature type="compositionally biased region" description="Basic residues" evidence="1">
    <location>
        <begin position="126"/>
        <end position="141"/>
    </location>
</feature>
<reference evidence="2" key="2">
    <citation type="submission" date="2013-05" db="EMBL/GenBank/DDBJ databases">
        <authorList>
            <person name="Carter J.-M."/>
            <person name="Baker S.C."/>
            <person name="Pink R."/>
            <person name="Carter D.R.F."/>
            <person name="Collins A."/>
            <person name="Tomlin J."/>
            <person name="Gibbs M."/>
            <person name="Breuker C.J."/>
        </authorList>
    </citation>
    <scope>NUCLEOTIDE SEQUENCE</scope>
    <source>
        <tissue evidence="2">Ovary</tissue>
    </source>
</reference>
<sequence length="303" mass="33861">MLPIKKRSLVEVTRGSNIQKLPIKKRMVVHSTPVKGRVNITMNASELGRVSPIANVMTIMKTTDITTTGLPQRELSKLIRGKIFQTDEEILTTEQLSPKMPMKLSPKIPSPNKASPKMTRASRASSRNKRRASFVITKKKPVLSPKPNKETSVSRSGSKNIEDNPKSNRPTIQTQVKDKLSTPKLTRAKKTLASGAPNRKQSETKKTTRSTRRHSQNKEIPKTPKNTRAKATKTTVVVTKPPTQLKLNTNSKIIAQETNKTGKTRVQQDTEIVLDLTIEEKQTRRTRNAKIADIKTIVKKPKG</sequence>
<evidence type="ECO:0000313" key="2">
    <source>
        <dbReference type="EMBL" id="JAA86683.1"/>
    </source>
</evidence>
<organism evidence="2">
    <name type="scientific">Pararge aegeria</name>
    <name type="common">speckled wood butterfly</name>
    <dbReference type="NCBI Taxonomy" id="116150"/>
    <lineage>
        <taxon>Eukaryota</taxon>
        <taxon>Metazoa</taxon>
        <taxon>Ecdysozoa</taxon>
        <taxon>Arthropoda</taxon>
        <taxon>Hexapoda</taxon>
        <taxon>Insecta</taxon>
        <taxon>Pterygota</taxon>
        <taxon>Neoptera</taxon>
        <taxon>Endopterygota</taxon>
        <taxon>Lepidoptera</taxon>
        <taxon>Glossata</taxon>
        <taxon>Ditrysia</taxon>
        <taxon>Papilionoidea</taxon>
        <taxon>Nymphalidae</taxon>
        <taxon>Satyrinae</taxon>
        <taxon>Satyrini</taxon>
        <taxon>Parargina</taxon>
        <taxon>Pararge</taxon>
    </lineage>
</organism>
<accession>S4PBJ6</accession>
<name>S4PBJ6_9NEOP</name>
<protein>
    <submittedName>
        <fullName evidence="2">Uncharacterized protein</fullName>
    </submittedName>
</protein>
<feature type="region of interest" description="Disordered" evidence="1">
    <location>
        <begin position="93"/>
        <end position="235"/>
    </location>
</feature>
<reference evidence="2" key="1">
    <citation type="journal article" date="2013" name="BMC Genomics">
        <title>Unscrambling butterfly oogenesis.</title>
        <authorList>
            <person name="Carter J.M."/>
            <person name="Baker S.C."/>
            <person name="Pink R."/>
            <person name="Carter D.R."/>
            <person name="Collins A."/>
            <person name="Tomlin J."/>
            <person name="Gibbs M."/>
            <person name="Breuker C.J."/>
        </authorList>
    </citation>
    <scope>NUCLEOTIDE SEQUENCE</scope>
    <source>
        <tissue evidence="2">Ovary</tissue>
    </source>
</reference>
<feature type="compositionally biased region" description="Polar residues" evidence="1">
    <location>
        <begin position="150"/>
        <end position="159"/>
    </location>
</feature>
<evidence type="ECO:0000256" key="1">
    <source>
        <dbReference type="SAM" id="MobiDB-lite"/>
    </source>
</evidence>
<proteinExistence type="predicted"/>
<feature type="non-terminal residue" evidence="2">
    <location>
        <position position="303"/>
    </location>
</feature>
<dbReference type="AlphaFoldDB" id="S4PBJ6"/>